<comment type="caution">
    <text evidence="1">The sequence shown here is derived from an EMBL/GenBank/DDBJ whole genome shotgun (WGS) entry which is preliminary data.</text>
</comment>
<accession>A0A9W6U6G8</accession>
<dbReference type="EMBL" id="BSXT01000392">
    <property type="protein sequence ID" value="GMF26264.1"/>
    <property type="molecule type" value="Genomic_DNA"/>
</dbReference>
<keyword evidence="2" id="KW-1185">Reference proteome</keyword>
<protein>
    <submittedName>
        <fullName evidence="1">Unnamed protein product</fullName>
    </submittedName>
</protein>
<name>A0A9W6U6G8_9STRA</name>
<reference evidence="1" key="1">
    <citation type="submission" date="2023-04" db="EMBL/GenBank/DDBJ databases">
        <title>Phytophthora fragariaefolia NBRC 109709.</title>
        <authorList>
            <person name="Ichikawa N."/>
            <person name="Sato H."/>
            <person name="Tonouchi N."/>
        </authorList>
    </citation>
    <scope>NUCLEOTIDE SEQUENCE</scope>
    <source>
        <strain evidence="1">NBRC 109709</strain>
    </source>
</reference>
<evidence type="ECO:0000313" key="2">
    <source>
        <dbReference type="Proteomes" id="UP001165121"/>
    </source>
</evidence>
<sequence>MRSVQDALGDIGTTVHIVPPGCTGVAQPLDVGVMSPLKMHMQLNCAQAAVLNGLPEHSVERCPYMFDQAMLALAAITPGTKRKAFDRAGPYLGCTTSNDVQGMLDEASLLNVVDAQLNDFESVQGVVSGGVHHVPAEAIAVAGLHIRSTSTLVQHALMDTFRWATCSVVTIHSRKHYYWQKATDICQ</sequence>
<dbReference type="OrthoDB" id="97987at2759"/>
<proteinExistence type="predicted"/>
<dbReference type="AlphaFoldDB" id="A0A9W6U6G8"/>
<evidence type="ECO:0000313" key="1">
    <source>
        <dbReference type="EMBL" id="GMF26264.1"/>
    </source>
</evidence>
<dbReference type="Proteomes" id="UP001165121">
    <property type="component" value="Unassembled WGS sequence"/>
</dbReference>
<gene>
    <name evidence="1" type="ORF">Pfra01_000490100</name>
</gene>
<organism evidence="1 2">
    <name type="scientific">Phytophthora fragariaefolia</name>
    <dbReference type="NCBI Taxonomy" id="1490495"/>
    <lineage>
        <taxon>Eukaryota</taxon>
        <taxon>Sar</taxon>
        <taxon>Stramenopiles</taxon>
        <taxon>Oomycota</taxon>
        <taxon>Peronosporomycetes</taxon>
        <taxon>Peronosporales</taxon>
        <taxon>Peronosporaceae</taxon>
        <taxon>Phytophthora</taxon>
    </lineage>
</organism>